<evidence type="ECO:0000313" key="1">
    <source>
        <dbReference type="EMBL" id="EYC03959.1"/>
    </source>
</evidence>
<dbReference type="EMBL" id="JARK01001426">
    <property type="protein sequence ID" value="EYC03959.1"/>
    <property type="molecule type" value="Genomic_DNA"/>
</dbReference>
<protein>
    <submittedName>
        <fullName evidence="1">Uncharacterized protein</fullName>
    </submittedName>
</protein>
<dbReference type="Proteomes" id="UP000024635">
    <property type="component" value="Unassembled WGS sequence"/>
</dbReference>
<proteinExistence type="predicted"/>
<dbReference type="AlphaFoldDB" id="A0A016TLT9"/>
<keyword evidence="2" id="KW-1185">Reference proteome</keyword>
<reference evidence="2" key="1">
    <citation type="journal article" date="2015" name="Nat. Genet.">
        <title>The genome and transcriptome of the zoonotic hookworm Ancylostoma ceylanicum identify infection-specific gene families.</title>
        <authorList>
            <person name="Schwarz E.M."/>
            <person name="Hu Y."/>
            <person name="Antoshechkin I."/>
            <person name="Miller M.M."/>
            <person name="Sternberg P.W."/>
            <person name="Aroian R.V."/>
        </authorList>
    </citation>
    <scope>NUCLEOTIDE SEQUENCE</scope>
    <source>
        <strain evidence="2">HY135</strain>
    </source>
</reference>
<name>A0A016TLT9_9BILA</name>
<gene>
    <name evidence="1" type="primary">Acey_s0090.g2335</name>
    <name evidence="1" type="ORF">Y032_0090g2335</name>
</gene>
<organism evidence="1 2">
    <name type="scientific">Ancylostoma ceylanicum</name>
    <dbReference type="NCBI Taxonomy" id="53326"/>
    <lineage>
        <taxon>Eukaryota</taxon>
        <taxon>Metazoa</taxon>
        <taxon>Ecdysozoa</taxon>
        <taxon>Nematoda</taxon>
        <taxon>Chromadorea</taxon>
        <taxon>Rhabditida</taxon>
        <taxon>Rhabditina</taxon>
        <taxon>Rhabditomorpha</taxon>
        <taxon>Strongyloidea</taxon>
        <taxon>Ancylostomatidae</taxon>
        <taxon>Ancylostomatinae</taxon>
        <taxon>Ancylostoma</taxon>
    </lineage>
</organism>
<accession>A0A016TLT9</accession>
<evidence type="ECO:0000313" key="2">
    <source>
        <dbReference type="Proteomes" id="UP000024635"/>
    </source>
</evidence>
<sequence length="75" mass="8444">MVFHGGGMEMKSTAHRDIKVKTGMFLMDIITLLYSTSLAVRLTPDFQMLASLAHFNVNTKEILGTNIPRAMNVWM</sequence>
<comment type="caution">
    <text evidence="1">The sequence shown here is derived from an EMBL/GenBank/DDBJ whole genome shotgun (WGS) entry which is preliminary data.</text>
</comment>